<keyword evidence="3" id="KW-1185">Reference proteome</keyword>
<reference evidence="2" key="1">
    <citation type="submission" date="2023-10" db="EMBL/GenBank/DDBJ databases">
        <title>Genome assembly of Pristionchus species.</title>
        <authorList>
            <person name="Yoshida K."/>
            <person name="Sommer R.J."/>
        </authorList>
    </citation>
    <scope>NUCLEOTIDE SEQUENCE</scope>
    <source>
        <strain evidence="2">RS0144</strain>
    </source>
</reference>
<feature type="chain" id="PRO_5043473113" evidence="1">
    <location>
        <begin position="21"/>
        <end position="85"/>
    </location>
</feature>
<evidence type="ECO:0000313" key="3">
    <source>
        <dbReference type="Proteomes" id="UP001432027"/>
    </source>
</evidence>
<feature type="non-terminal residue" evidence="2">
    <location>
        <position position="1"/>
    </location>
</feature>
<feature type="signal peptide" evidence="1">
    <location>
        <begin position="1"/>
        <end position="20"/>
    </location>
</feature>
<dbReference type="AlphaFoldDB" id="A0AAV5THQ5"/>
<sequence>IRMKLLLLIALFACLIHVEGSCNIMNNIVIEIGYPPREMTAEEKAQMVVYGQQWNEWGAQFSRYMTGRDVLPTAPVMPCLCHNCK</sequence>
<dbReference type="Proteomes" id="UP001432027">
    <property type="component" value="Unassembled WGS sequence"/>
</dbReference>
<gene>
    <name evidence="2" type="ORF">PENTCL1PPCAC_16044</name>
</gene>
<protein>
    <submittedName>
        <fullName evidence="2">Uncharacterized protein</fullName>
    </submittedName>
</protein>
<keyword evidence="1" id="KW-0732">Signal</keyword>
<name>A0AAV5THQ5_9BILA</name>
<evidence type="ECO:0000256" key="1">
    <source>
        <dbReference type="SAM" id="SignalP"/>
    </source>
</evidence>
<comment type="caution">
    <text evidence="2">The sequence shown here is derived from an EMBL/GenBank/DDBJ whole genome shotgun (WGS) entry which is preliminary data.</text>
</comment>
<accession>A0AAV5THQ5</accession>
<organism evidence="2 3">
    <name type="scientific">Pristionchus entomophagus</name>
    <dbReference type="NCBI Taxonomy" id="358040"/>
    <lineage>
        <taxon>Eukaryota</taxon>
        <taxon>Metazoa</taxon>
        <taxon>Ecdysozoa</taxon>
        <taxon>Nematoda</taxon>
        <taxon>Chromadorea</taxon>
        <taxon>Rhabditida</taxon>
        <taxon>Rhabditina</taxon>
        <taxon>Diplogasteromorpha</taxon>
        <taxon>Diplogasteroidea</taxon>
        <taxon>Neodiplogasteridae</taxon>
        <taxon>Pristionchus</taxon>
    </lineage>
</organism>
<proteinExistence type="predicted"/>
<evidence type="ECO:0000313" key="2">
    <source>
        <dbReference type="EMBL" id="GMS93869.1"/>
    </source>
</evidence>
<dbReference type="EMBL" id="BTSX01000004">
    <property type="protein sequence ID" value="GMS93869.1"/>
    <property type="molecule type" value="Genomic_DNA"/>
</dbReference>